<reference evidence="16" key="1">
    <citation type="submission" date="2016-09" db="EMBL/GenBank/DDBJ databases">
        <title>Comparative genomics of the Campylobacter concisus group.</title>
        <authorList>
            <person name="Miller W.G."/>
            <person name="Yee E."/>
            <person name="Chapman M.H."/>
            <person name="Huynh S."/>
            <person name="Bono J.L."/>
            <person name="On S.L.W."/>
            <person name="StLeger J."/>
            <person name="Foster G."/>
            <person name="Parker C.T."/>
        </authorList>
    </citation>
    <scope>NUCLEOTIDE SEQUENCE [LARGE SCALE GENOMIC DNA]</scope>
    <source>
        <strain evidence="16">RM18021</strain>
    </source>
</reference>
<dbReference type="SMART" id="SM00493">
    <property type="entry name" value="TOPRIM"/>
    <property type="match status" value="1"/>
</dbReference>
<dbReference type="GO" id="GO:0005737">
    <property type="term" value="C:cytoplasm"/>
    <property type="evidence" value="ECO:0007669"/>
    <property type="project" value="TreeGrafter"/>
</dbReference>
<dbReference type="Gene3D" id="3.90.580.10">
    <property type="entry name" value="Zinc finger, CHC2-type domain"/>
    <property type="match status" value="1"/>
</dbReference>
<protein>
    <submittedName>
        <fullName evidence="15">Phage/plasmid primase, P4 family</fullName>
    </submittedName>
</protein>
<evidence type="ECO:0000256" key="1">
    <source>
        <dbReference type="ARBA" id="ARBA00022478"/>
    </source>
</evidence>
<dbReference type="Proteomes" id="UP000190868">
    <property type="component" value="Chromosome"/>
</dbReference>
<keyword evidence="7" id="KW-0547">Nucleotide-binding</keyword>
<dbReference type="SMART" id="SM00400">
    <property type="entry name" value="ZnF_CHCC"/>
    <property type="match status" value="1"/>
</dbReference>
<evidence type="ECO:0000256" key="5">
    <source>
        <dbReference type="ARBA" id="ARBA00022705"/>
    </source>
</evidence>
<dbReference type="GO" id="GO:0005524">
    <property type="term" value="F:ATP binding"/>
    <property type="evidence" value="ECO:0007669"/>
    <property type="project" value="UniProtKB-KW"/>
</dbReference>
<dbReference type="PROSITE" id="PS50880">
    <property type="entry name" value="TOPRIM"/>
    <property type="match status" value="1"/>
</dbReference>
<dbReference type="Pfam" id="PF19263">
    <property type="entry name" value="DUF5906"/>
    <property type="match status" value="1"/>
</dbReference>
<sequence length="971" mass="112205">MNNVFETIKQTISKDDLKDFISNEYGIEFKANNANAFCPFHDHNFQTPSLGVSANNNGAFFHCFACNTSGDITKFVELKENISPLQAAKKVCEYFNIPCDINAQDLSEEEKKERAKKLEAIKRQNKERRAKDNEQKQELIKKNIIAIGKIAPTLIRDLEINYSSIKDTLEESFHLYFMPIFKDISKDLLGYSLEHKSLAIIIRDKNNNPINIRYRQKFKYDSTHKMLTNERMDGKWIGQANMSSFPFPLSLYGNHTDDKVIICEGEKDALNLYSVGVRALTLGGVNNSFEPYKALLKDKTVYIWFDNDEAGYENAIKKYHELKDVAKNIYVVLFYAISKKLPPKYDISDFIGDNIPKLHANTIYDLISYSCFKVSNVLIDEICDYYPKLSKKLEKFREIEPLKEFIDIKKEIIQKDDNGNYINIFPVKGELDDEFIDRILDKTKALKKELGNERYDLLKDLYLRNFVVTETETENFERWTKSFDEAFKISKTMRSNYHQTHIVDMVESLNQSFYKLGYILGEYKGNLYVWTNNHYMKIEINSMAKFIHSYWMKAARVDLKKQTRPNVDLIVADLISLAINLDEIKARQQRRVINMLNGTIFISKNGKVTFKDKHDHKDGATNILKFHYDPNATCPKWNRFLSQVMSDSDDEKTLMEFIGYCLLPSHDYESFLFLYGKSGANGKSVILDTLKSFFGDDNISALQLQQFEGHQLHALTNKIINIGSEIDKNSSDKGQLANLKAIVSPKDNLQINPKNQEPYLLLPNEKPKLAFAGNEKPRQGLDNAVFRRMLLISFDKEVKDGQKIRGLSDRFADEMAGIFNLAIAGLARLITNGKFTRSRRMQNELEEYKDEVNPIRAFVRDAIIQDENYFIPSKYLYAVYKNFIEDKGGTPLKEKNFFKAFRDECLMNNIVTSYEQKRLQSHYLGLTNDRPYCIVGVRINLNIDFDSVSFGGQQIFINTMSVRKGAELASI</sequence>
<evidence type="ECO:0000256" key="7">
    <source>
        <dbReference type="ARBA" id="ARBA00022741"/>
    </source>
</evidence>
<feature type="domain" description="Toprim" evidence="13">
    <location>
        <begin position="258"/>
        <end position="337"/>
    </location>
</feature>
<dbReference type="InterPro" id="IPR050219">
    <property type="entry name" value="DnaG_primase"/>
</dbReference>
<accession>A0A1S6U5U8</accession>
<evidence type="ECO:0000256" key="6">
    <source>
        <dbReference type="ARBA" id="ARBA00022723"/>
    </source>
</evidence>
<dbReference type="SUPFAM" id="SSF57783">
    <property type="entry name" value="Zinc beta-ribbon"/>
    <property type="match status" value="1"/>
</dbReference>
<dbReference type="InterPro" id="IPR002694">
    <property type="entry name" value="Znf_CHC2"/>
</dbReference>
<keyword evidence="4" id="KW-0548">Nucleotidyltransferase</keyword>
<keyword evidence="16" id="KW-1185">Reference proteome</keyword>
<evidence type="ECO:0000256" key="2">
    <source>
        <dbReference type="ARBA" id="ARBA00022515"/>
    </source>
</evidence>
<dbReference type="InterPro" id="IPR006171">
    <property type="entry name" value="TOPRIM_dom"/>
</dbReference>
<dbReference type="Pfam" id="PF03288">
    <property type="entry name" value="Pox_D5"/>
    <property type="match status" value="1"/>
</dbReference>
<keyword evidence="8" id="KW-0863">Zinc-finger</keyword>
<feature type="coiled-coil region" evidence="12">
    <location>
        <begin position="107"/>
        <end position="143"/>
    </location>
</feature>
<dbReference type="Pfam" id="PF08706">
    <property type="entry name" value="D5_N"/>
    <property type="match status" value="1"/>
</dbReference>
<keyword evidence="11" id="KW-0804">Transcription</keyword>
<dbReference type="PROSITE" id="PS51206">
    <property type="entry name" value="SF3_HELICASE_1"/>
    <property type="match status" value="1"/>
</dbReference>
<keyword evidence="12" id="KW-0175">Coiled coil</keyword>
<keyword evidence="5" id="KW-0235">DNA replication</keyword>
<dbReference type="PANTHER" id="PTHR30313:SF2">
    <property type="entry name" value="DNA PRIMASE"/>
    <property type="match status" value="1"/>
</dbReference>
<keyword evidence="1" id="KW-0240">DNA-directed RNA polymerase</keyword>
<keyword evidence="2" id="KW-0639">Primosome</keyword>
<dbReference type="GO" id="GO:1990077">
    <property type="term" value="C:primosome complex"/>
    <property type="evidence" value="ECO:0007669"/>
    <property type="project" value="UniProtKB-KW"/>
</dbReference>
<dbReference type="EMBL" id="CP017258">
    <property type="protein sequence ID" value="AQW87116.1"/>
    <property type="molecule type" value="Genomic_DNA"/>
</dbReference>
<gene>
    <name evidence="15" type="ORF">CPIN18021_0269</name>
</gene>
<dbReference type="NCBIfam" id="TIGR01613">
    <property type="entry name" value="primase_Cterm"/>
    <property type="match status" value="1"/>
</dbReference>
<evidence type="ECO:0000256" key="4">
    <source>
        <dbReference type="ARBA" id="ARBA00022695"/>
    </source>
</evidence>
<evidence type="ECO:0000313" key="15">
    <source>
        <dbReference type="EMBL" id="AQW87116.1"/>
    </source>
</evidence>
<dbReference type="Pfam" id="PF01807">
    <property type="entry name" value="Zn_ribbon_DnaG"/>
    <property type="match status" value="1"/>
</dbReference>
<evidence type="ECO:0000313" key="16">
    <source>
        <dbReference type="Proteomes" id="UP000190868"/>
    </source>
</evidence>
<proteinExistence type="predicted"/>
<evidence type="ECO:0000259" key="14">
    <source>
        <dbReference type="PROSITE" id="PS51206"/>
    </source>
</evidence>
<dbReference type="InterPro" id="IPR036977">
    <property type="entry name" value="DNA_primase_Znf_CHC2"/>
</dbReference>
<keyword evidence="6" id="KW-0479">Metal-binding</keyword>
<keyword evidence="10" id="KW-0067">ATP-binding</keyword>
<evidence type="ECO:0000256" key="11">
    <source>
        <dbReference type="ARBA" id="ARBA00023163"/>
    </source>
</evidence>
<evidence type="ECO:0000256" key="3">
    <source>
        <dbReference type="ARBA" id="ARBA00022679"/>
    </source>
</evidence>
<dbReference type="InterPro" id="IPR014015">
    <property type="entry name" value="Helicase_SF3_DNA-vir"/>
</dbReference>
<evidence type="ECO:0000256" key="12">
    <source>
        <dbReference type="SAM" id="Coils"/>
    </source>
</evidence>
<evidence type="ECO:0000256" key="10">
    <source>
        <dbReference type="ARBA" id="ARBA00022840"/>
    </source>
</evidence>
<dbReference type="GO" id="GO:0003677">
    <property type="term" value="F:DNA binding"/>
    <property type="evidence" value="ECO:0007669"/>
    <property type="project" value="InterPro"/>
</dbReference>
<dbReference type="SUPFAM" id="SSF56731">
    <property type="entry name" value="DNA primase core"/>
    <property type="match status" value="1"/>
</dbReference>
<dbReference type="GO" id="GO:0000428">
    <property type="term" value="C:DNA-directed RNA polymerase complex"/>
    <property type="evidence" value="ECO:0007669"/>
    <property type="project" value="UniProtKB-KW"/>
</dbReference>
<dbReference type="Pfam" id="PF13155">
    <property type="entry name" value="Toprim_2"/>
    <property type="match status" value="1"/>
</dbReference>
<evidence type="ECO:0000256" key="8">
    <source>
        <dbReference type="ARBA" id="ARBA00022771"/>
    </source>
</evidence>
<dbReference type="InterPro" id="IPR014818">
    <property type="entry name" value="Phage/plasmid_primase_P4_C"/>
</dbReference>
<dbReference type="InterPro" id="IPR045455">
    <property type="entry name" value="NrS-1_pol-like_helicase"/>
</dbReference>
<dbReference type="PANTHER" id="PTHR30313">
    <property type="entry name" value="DNA PRIMASE"/>
    <property type="match status" value="1"/>
</dbReference>
<evidence type="ECO:0000256" key="9">
    <source>
        <dbReference type="ARBA" id="ARBA00022833"/>
    </source>
</evidence>
<keyword evidence="3" id="KW-0808">Transferase</keyword>
<evidence type="ECO:0000259" key="13">
    <source>
        <dbReference type="PROSITE" id="PS50880"/>
    </source>
</evidence>
<feature type="domain" description="SF3 helicase" evidence="14">
    <location>
        <begin position="649"/>
        <end position="807"/>
    </location>
</feature>
<dbReference type="InterPro" id="IPR004968">
    <property type="entry name" value="DNA_primase/NTPase_C"/>
</dbReference>
<dbReference type="GO" id="GO:0008270">
    <property type="term" value="F:zinc ion binding"/>
    <property type="evidence" value="ECO:0007669"/>
    <property type="project" value="UniProtKB-KW"/>
</dbReference>
<dbReference type="Gene3D" id="3.40.1360.10">
    <property type="match status" value="1"/>
</dbReference>
<dbReference type="InterPro" id="IPR006500">
    <property type="entry name" value="Helicase_put_C_phage/plasmid"/>
</dbReference>
<organism evidence="15 16">
    <name type="scientific">Campylobacter pinnipediorum subsp. caledonicus</name>
    <dbReference type="NCBI Taxonomy" id="1874362"/>
    <lineage>
        <taxon>Bacteria</taxon>
        <taxon>Pseudomonadati</taxon>
        <taxon>Campylobacterota</taxon>
        <taxon>Epsilonproteobacteria</taxon>
        <taxon>Campylobacterales</taxon>
        <taxon>Campylobacteraceae</taxon>
        <taxon>Campylobacter</taxon>
    </lineage>
</organism>
<name>A0A1S6U5U8_9BACT</name>
<dbReference type="AlphaFoldDB" id="A0A1S6U5U8"/>
<dbReference type="InterPro" id="IPR034154">
    <property type="entry name" value="TOPRIM_DnaG/twinkle"/>
</dbReference>
<dbReference type="CDD" id="cd01029">
    <property type="entry name" value="TOPRIM_primases"/>
    <property type="match status" value="1"/>
</dbReference>
<dbReference type="GO" id="GO:0006269">
    <property type="term" value="P:DNA replication, synthesis of primer"/>
    <property type="evidence" value="ECO:0007669"/>
    <property type="project" value="UniProtKB-KW"/>
</dbReference>
<dbReference type="RefSeq" id="WP_162273638.1">
    <property type="nucleotide sequence ID" value="NZ_CP017258.1"/>
</dbReference>
<keyword evidence="9" id="KW-0862">Zinc</keyword>
<dbReference type="GO" id="GO:0003899">
    <property type="term" value="F:DNA-directed RNA polymerase activity"/>
    <property type="evidence" value="ECO:0007669"/>
    <property type="project" value="InterPro"/>
</dbReference>